<accession>A0A4R5DTC4</accession>
<reference evidence="1 2" key="1">
    <citation type="submission" date="2019-03" db="EMBL/GenBank/DDBJ databases">
        <title>Dyadobacter AR-3-6 sp. nov., isolated from arctic soil.</title>
        <authorList>
            <person name="Chaudhary D.K."/>
        </authorList>
    </citation>
    <scope>NUCLEOTIDE SEQUENCE [LARGE SCALE GENOMIC DNA]</scope>
    <source>
        <strain evidence="1 2">AR-3-6</strain>
    </source>
</reference>
<comment type="caution">
    <text evidence="1">The sequence shown here is derived from an EMBL/GenBank/DDBJ whole genome shotgun (WGS) entry which is preliminary data.</text>
</comment>
<sequence>MKKLSQLSGMPQMKAAFTGWTQKITFKLITQTVVDGFVVDSEKTVVFNGTIQPLSAEEVILKPEGQRFWEWLDVHVMGTTVPLRNNDRVSYNGTLYKVMASKDYSLNNYMEFHIVRDYEAGNE</sequence>
<organism evidence="1 2">
    <name type="scientific">Dyadobacter psychrotolerans</name>
    <dbReference type="NCBI Taxonomy" id="2541721"/>
    <lineage>
        <taxon>Bacteria</taxon>
        <taxon>Pseudomonadati</taxon>
        <taxon>Bacteroidota</taxon>
        <taxon>Cytophagia</taxon>
        <taxon>Cytophagales</taxon>
        <taxon>Spirosomataceae</taxon>
        <taxon>Dyadobacter</taxon>
    </lineage>
</organism>
<evidence type="ECO:0000313" key="1">
    <source>
        <dbReference type="EMBL" id="TDE17712.1"/>
    </source>
</evidence>
<dbReference type="Proteomes" id="UP000294850">
    <property type="component" value="Unassembled WGS sequence"/>
</dbReference>
<dbReference type="RefSeq" id="WP_131957578.1">
    <property type="nucleotide sequence ID" value="NZ_SMFL01000002.1"/>
</dbReference>
<name>A0A4R5DTC4_9BACT</name>
<keyword evidence="2" id="KW-1185">Reference proteome</keyword>
<evidence type="ECO:0008006" key="3">
    <source>
        <dbReference type="Google" id="ProtNLM"/>
    </source>
</evidence>
<dbReference type="AlphaFoldDB" id="A0A4R5DTC4"/>
<dbReference type="EMBL" id="SMFL01000002">
    <property type="protein sequence ID" value="TDE17712.1"/>
    <property type="molecule type" value="Genomic_DNA"/>
</dbReference>
<protein>
    <recommendedName>
        <fullName evidence="3">Head-tail adaptor protein</fullName>
    </recommendedName>
</protein>
<proteinExistence type="predicted"/>
<evidence type="ECO:0000313" key="2">
    <source>
        <dbReference type="Proteomes" id="UP000294850"/>
    </source>
</evidence>
<gene>
    <name evidence="1" type="ORF">E0F88_07425</name>
</gene>